<name>A0A517Z3R6_9PLAN</name>
<dbReference type="Proteomes" id="UP000320496">
    <property type="component" value="Chromosome"/>
</dbReference>
<sequence length="285" mass="30564">MRGWSPALAGLFATFNGMSIMTDQLFSVSDQAVLVSGGSRGIGLSLARGFAERDARVVITGRDERTLAEAAAEISVGAHPVRWQVCDVADADQIPRVVDQVIEELGGIDTLVNVAGVNIRQPVENFTQDQFDFVLDINLRGAFFMAKEVGRTMIARGSGAIINIDSLNSDAPLKYVAPYAMSKCGLNAMTRSLAMEWGPKGVRVNGLAPGFILTDLTQKLWSDPRMEEWGEFNTPMGRLGQPEDLVGTAVFLASPAAAFLTGQTVYVDGGMIAGRIWPIPQDGGQ</sequence>
<keyword evidence="2 3" id="KW-0560">Oxidoreductase</keyword>
<dbReference type="InterPro" id="IPR036291">
    <property type="entry name" value="NAD(P)-bd_dom_sf"/>
</dbReference>
<dbReference type="PRINTS" id="PR00081">
    <property type="entry name" value="GDHRDH"/>
</dbReference>
<organism evidence="3 4">
    <name type="scientific">Maioricimonas rarisocia</name>
    <dbReference type="NCBI Taxonomy" id="2528026"/>
    <lineage>
        <taxon>Bacteria</taxon>
        <taxon>Pseudomonadati</taxon>
        <taxon>Planctomycetota</taxon>
        <taxon>Planctomycetia</taxon>
        <taxon>Planctomycetales</taxon>
        <taxon>Planctomycetaceae</taxon>
        <taxon>Maioricimonas</taxon>
    </lineage>
</organism>
<dbReference type="GO" id="GO:0008874">
    <property type="term" value="F:gluconate 5-dehydrogenase activity"/>
    <property type="evidence" value="ECO:0007669"/>
    <property type="project" value="UniProtKB-EC"/>
</dbReference>
<reference evidence="3 4" key="1">
    <citation type="submission" date="2019-02" db="EMBL/GenBank/DDBJ databases">
        <title>Deep-cultivation of Planctomycetes and their phenomic and genomic characterization uncovers novel biology.</title>
        <authorList>
            <person name="Wiegand S."/>
            <person name="Jogler M."/>
            <person name="Boedeker C."/>
            <person name="Pinto D."/>
            <person name="Vollmers J."/>
            <person name="Rivas-Marin E."/>
            <person name="Kohn T."/>
            <person name="Peeters S.H."/>
            <person name="Heuer A."/>
            <person name="Rast P."/>
            <person name="Oberbeckmann S."/>
            <person name="Bunk B."/>
            <person name="Jeske O."/>
            <person name="Meyerdierks A."/>
            <person name="Storesund J.E."/>
            <person name="Kallscheuer N."/>
            <person name="Luecker S."/>
            <person name="Lage O.M."/>
            <person name="Pohl T."/>
            <person name="Merkel B.J."/>
            <person name="Hornburger P."/>
            <person name="Mueller R.-W."/>
            <person name="Bruemmer F."/>
            <person name="Labrenz M."/>
            <person name="Spormann A.M."/>
            <person name="Op den Camp H."/>
            <person name="Overmann J."/>
            <person name="Amann R."/>
            <person name="Jetten M.S.M."/>
            <person name="Mascher T."/>
            <person name="Medema M.H."/>
            <person name="Devos D.P."/>
            <person name="Kaster A.-K."/>
            <person name="Ovreas L."/>
            <person name="Rohde M."/>
            <person name="Galperin M.Y."/>
            <person name="Jogler C."/>
        </authorList>
    </citation>
    <scope>NUCLEOTIDE SEQUENCE [LARGE SCALE GENOMIC DNA]</scope>
    <source>
        <strain evidence="3 4">Mal4</strain>
    </source>
</reference>
<comment type="similarity">
    <text evidence="1">Belongs to the short-chain dehydrogenases/reductases (SDR) family.</text>
</comment>
<dbReference type="PANTHER" id="PTHR42760:SF115">
    <property type="entry name" value="3-OXOACYL-[ACYL-CARRIER-PROTEIN] REDUCTASE FABG"/>
    <property type="match status" value="1"/>
</dbReference>
<proteinExistence type="inferred from homology"/>
<evidence type="ECO:0000256" key="1">
    <source>
        <dbReference type="ARBA" id="ARBA00006484"/>
    </source>
</evidence>
<dbReference type="PANTHER" id="PTHR42760">
    <property type="entry name" value="SHORT-CHAIN DEHYDROGENASES/REDUCTASES FAMILY MEMBER"/>
    <property type="match status" value="1"/>
</dbReference>
<dbReference type="Pfam" id="PF13561">
    <property type="entry name" value="adh_short_C2"/>
    <property type="match status" value="1"/>
</dbReference>
<dbReference type="SUPFAM" id="SSF51735">
    <property type="entry name" value="NAD(P)-binding Rossmann-fold domains"/>
    <property type="match status" value="1"/>
</dbReference>
<evidence type="ECO:0000313" key="3">
    <source>
        <dbReference type="EMBL" id="QDU37067.1"/>
    </source>
</evidence>
<protein>
    <submittedName>
        <fullName evidence="3">Gluconate 5-dehydrogenase</fullName>
        <ecNumber evidence="3">1.1.1.69</ecNumber>
    </submittedName>
</protein>
<dbReference type="PRINTS" id="PR00080">
    <property type="entry name" value="SDRFAMILY"/>
</dbReference>
<dbReference type="EMBL" id="CP036275">
    <property type="protein sequence ID" value="QDU37067.1"/>
    <property type="molecule type" value="Genomic_DNA"/>
</dbReference>
<dbReference type="Gene3D" id="3.40.50.720">
    <property type="entry name" value="NAD(P)-binding Rossmann-like Domain"/>
    <property type="match status" value="1"/>
</dbReference>
<evidence type="ECO:0000256" key="2">
    <source>
        <dbReference type="ARBA" id="ARBA00023002"/>
    </source>
</evidence>
<dbReference type="InterPro" id="IPR002347">
    <property type="entry name" value="SDR_fam"/>
</dbReference>
<dbReference type="EC" id="1.1.1.69" evidence="3"/>
<evidence type="ECO:0000313" key="4">
    <source>
        <dbReference type="Proteomes" id="UP000320496"/>
    </source>
</evidence>
<keyword evidence="4" id="KW-1185">Reference proteome</keyword>
<gene>
    <name evidence="3" type="primary">gno_1</name>
    <name evidence="3" type="ORF">Mal4_13700</name>
</gene>
<accession>A0A517Z3R6</accession>
<dbReference type="FunFam" id="3.40.50.720:FF:000084">
    <property type="entry name" value="Short-chain dehydrogenase reductase"/>
    <property type="match status" value="1"/>
</dbReference>
<dbReference type="NCBIfam" id="NF005559">
    <property type="entry name" value="PRK07231.1"/>
    <property type="match status" value="1"/>
</dbReference>
<dbReference type="KEGG" id="mri:Mal4_13700"/>
<dbReference type="AlphaFoldDB" id="A0A517Z3R6"/>